<organism evidence="2 3">
    <name type="scientific">Symbiodinium pilosum</name>
    <name type="common">Dinoflagellate</name>
    <dbReference type="NCBI Taxonomy" id="2952"/>
    <lineage>
        <taxon>Eukaryota</taxon>
        <taxon>Sar</taxon>
        <taxon>Alveolata</taxon>
        <taxon>Dinophyceae</taxon>
        <taxon>Suessiales</taxon>
        <taxon>Symbiodiniaceae</taxon>
        <taxon>Symbiodinium</taxon>
    </lineage>
</organism>
<comment type="caution">
    <text evidence="2">The sequence shown here is derived from an EMBL/GenBank/DDBJ whole genome shotgun (WGS) entry which is preliminary data.</text>
</comment>
<dbReference type="SUPFAM" id="SSF48403">
    <property type="entry name" value="Ankyrin repeat"/>
    <property type="match status" value="1"/>
</dbReference>
<evidence type="ECO:0000313" key="3">
    <source>
        <dbReference type="Proteomes" id="UP000649617"/>
    </source>
</evidence>
<reference evidence="2" key="1">
    <citation type="submission" date="2021-02" db="EMBL/GenBank/DDBJ databases">
        <authorList>
            <person name="Dougan E. K."/>
            <person name="Rhodes N."/>
            <person name="Thang M."/>
            <person name="Chan C."/>
        </authorList>
    </citation>
    <scope>NUCLEOTIDE SEQUENCE</scope>
</reference>
<evidence type="ECO:0000313" key="2">
    <source>
        <dbReference type="EMBL" id="CAE7394197.1"/>
    </source>
</evidence>
<name>A0A812QME9_SYMPI</name>
<proteinExistence type="predicted"/>
<dbReference type="InterPro" id="IPR002110">
    <property type="entry name" value="Ankyrin_rpt"/>
</dbReference>
<dbReference type="OrthoDB" id="436395at2759"/>
<dbReference type="PROSITE" id="PS50088">
    <property type="entry name" value="ANK_REPEAT"/>
    <property type="match status" value="1"/>
</dbReference>
<keyword evidence="3" id="KW-1185">Reference proteome</keyword>
<protein>
    <submittedName>
        <fullName evidence="2">Ndor1 protein</fullName>
    </submittedName>
</protein>
<dbReference type="Gene3D" id="1.25.40.20">
    <property type="entry name" value="Ankyrin repeat-containing domain"/>
    <property type="match status" value="1"/>
</dbReference>
<dbReference type="AlphaFoldDB" id="A0A812QME9"/>
<feature type="repeat" description="ANK" evidence="1">
    <location>
        <begin position="33"/>
        <end position="65"/>
    </location>
</feature>
<dbReference type="InterPro" id="IPR036770">
    <property type="entry name" value="Ankyrin_rpt-contain_sf"/>
</dbReference>
<keyword evidence="1" id="KW-0040">ANK repeat</keyword>
<dbReference type="PROSITE" id="PS50297">
    <property type="entry name" value="ANK_REP_REGION"/>
    <property type="match status" value="1"/>
</dbReference>
<accession>A0A812QME9</accession>
<evidence type="ECO:0000256" key="1">
    <source>
        <dbReference type="PROSITE-ProRule" id="PRU00023"/>
    </source>
</evidence>
<dbReference type="Pfam" id="PF00023">
    <property type="entry name" value="Ank"/>
    <property type="match status" value="1"/>
</dbReference>
<dbReference type="EMBL" id="CAJNIZ010017136">
    <property type="protein sequence ID" value="CAE7394197.1"/>
    <property type="molecule type" value="Genomic_DNA"/>
</dbReference>
<dbReference type="Proteomes" id="UP000649617">
    <property type="component" value="Unassembled WGS sequence"/>
</dbReference>
<gene>
    <name evidence="2" type="primary">ndor1</name>
    <name evidence="2" type="ORF">SPIL2461_LOCUS9692</name>
</gene>
<sequence length="116" mass="12859">MGFRIFRNLQKRSNGTRAKLLLRPGISLRFGGETLYPIHVAARLGNPEIVRLLLQARADPDQKTSLGRTAEAVAKQADAFGSHKEVVDMLRGGLKVLGLREAVSLMHDENQKNPKM</sequence>